<dbReference type="PANTHER" id="PTHR32347">
    <property type="entry name" value="EFFLUX SYSTEM COMPONENT YKNX-RELATED"/>
    <property type="match status" value="1"/>
</dbReference>
<dbReference type="RefSeq" id="WP_323303804.1">
    <property type="nucleotide sequence ID" value="NZ_JAYGHX010000001.1"/>
</dbReference>
<evidence type="ECO:0000256" key="1">
    <source>
        <dbReference type="ARBA" id="ARBA00004196"/>
    </source>
</evidence>
<dbReference type="Pfam" id="PF25881">
    <property type="entry name" value="HH_YBHG"/>
    <property type="match status" value="1"/>
</dbReference>
<gene>
    <name evidence="4" type="ORF">VB738_00130</name>
</gene>
<dbReference type="EMBL" id="JAYGHX010000001">
    <property type="protein sequence ID" value="MEA5389652.1"/>
    <property type="molecule type" value="Genomic_DNA"/>
</dbReference>
<keyword evidence="5" id="KW-1185">Reference proteome</keyword>
<dbReference type="InterPro" id="IPR050465">
    <property type="entry name" value="UPF0194_transport"/>
</dbReference>
<dbReference type="Proteomes" id="UP001304461">
    <property type="component" value="Unassembled WGS sequence"/>
</dbReference>
<dbReference type="Gene3D" id="2.40.50.100">
    <property type="match status" value="1"/>
</dbReference>
<dbReference type="Gene3D" id="2.40.30.170">
    <property type="match status" value="1"/>
</dbReference>
<evidence type="ECO:0000256" key="2">
    <source>
        <dbReference type="ARBA" id="ARBA00023054"/>
    </source>
</evidence>
<evidence type="ECO:0000313" key="5">
    <source>
        <dbReference type="Proteomes" id="UP001304461"/>
    </source>
</evidence>
<dbReference type="InterPro" id="IPR014315">
    <property type="entry name" value="ABC_heterocyst_DevB"/>
</dbReference>
<feature type="domain" description="YbhG-like alpha-helical hairpin" evidence="3">
    <location>
        <begin position="119"/>
        <end position="241"/>
    </location>
</feature>
<protein>
    <submittedName>
        <fullName evidence="4">DevB secretion protein</fullName>
    </submittedName>
</protein>
<name>A0ABU5RPV9_9CYAN</name>
<evidence type="ECO:0000259" key="3">
    <source>
        <dbReference type="Pfam" id="PF25881"/>
    </source>
</evidence>
<dbReference type="NCBIfam" id="TIGR02971">
    <property type="entry name" value="heterocyst_DevB"/>
    <property type="match status" value="1"/>
</dbReference>
<proteinExistence type="predicted"/>
<sequence>MTETPHVDRLEGLQRFWRERAWGSGRQKVVTVSLLAGLGLAGWQLSHRPAPPPPPLAPRAVTALGRLTPQGGVVSLSTASGNSGGSEVVDKWLVAEGAVIRRDQLLGFLSSWASLRKGVVQAESQLALSEAKLAQVDAGARKGARAKAEADLKAEQVVIPYLKISQQKSVELFKAGAISEEELGKADAALAQGQANIQALKGTLYDNLTVRPVDREVALADVAVAKANLAQARSQLRNAEIRSPLDGKLLRIYSWPGMKETDQGLAQIGQVGAMQVWAQVFQSDIPQVRPDQPVEIWPESGGFSGKLEGRVVDITGEVSDRDLFSVNSNNNVNARVVLVKIALSPADSARLARLSGLNVNVRFLP</sequence>
<dbReference type="InterPro" id="IPR059052">
    <property type="entry name" value="HH_YbhG-like"/>
</dbReference>
<comment type="caution">
    <text evidence="4">The sequence shown here is derived from an EMBL/GenBank/DDBJ whole genome shotgun (WGS) entry which is preliminary data.</text>
</comment>
<accession>A0ABU5RPV9</accession>
<keyword evidence="2" id="KW-0175">Coiled coil</keyword>
<organism evidence="4 5">
    <name type="scientific">Cyanobium gracile UHCC 0139</name>
    <dbReference type="NCBI Taxonomy" id="3110308"/>
    <lineage>
        <taxon>Bacteria</taxon>
        <taxon>Bacillati</taxon>
        <taxon>Cyanobacteriota</taxon>
        <taxon>Cyanophyceae</taxon>
        <taxon>Synechococcales</taxon>
        <taxon>Prochlorococcaceae</taxon>
        <taxon>Cyanobium</taxon>
    </lineage>
</organism>
<comment type="subcellular location">
    <subcellularLocation>
        <location evidence="1">Cell envelope</location>
    </subcellularLocation>
</comment>
<dbReference type="Gene3D" id="1.10.287.470">
    <property type="entry name" value="Helix hairpin bin"/>
    <property type="match status" value="1"/>
</dbReference>
<reference evidence="4 5" key="1">
    <citation type="submission" date="2023-12" db="EMBL/GenBank/DDBJ databases">
        <title>Baltic Sea Cyanobacteria.</title>
        <authorList>
            <person name="Delbaje E."/>
            <person name="Fewer D.P."/>
            <person name="Shishido T.K."/>
        </authorList>
    </citation>
    <scope>NUCLEOTIDE SEQUENCE [LARGE SCALE GENOMIC DNA]</scope>
    <source>
        <strain evidence="4 5">UHCC 0139</strain>
    </source>
</reference>
<evidence type="ECO:0000313" key="4">
    <source>
        <dbReference type="EMBL" id="MEA5389652.1"/>
    </source>
</evidence>
<dbReference type="PANTHER" id="PTHR32347:SF27">
    <property type="entry name" value="RND EFFLUX PUMP MEMBRANE FUSION PROTEIN BARREL-SANDWICH DOMAIN-CONTAINING PROTEIN"/>
    <property type="match status" value="1"/>
</dbReference>
<dbReference type="SUPFAM" id="SSF111369">
    <property type="entry name" value="HlyD-like secretion proteins"/>
    <property type="match status" value="1"/>
</dbReference>